<accession>A0AAV2G9J0</accession>
<evidence type="ECO:0000313" key="2">
    <source>
        <dbReference type="EMBL" id="CAL1406842.1"/>
    </source>
</evidence>
<keyword evidence="3" id="KW-1185">Reference proteome</keyword>
<evidence type="ECO:0000256" key="1">
    <source>
        <dbReference type="SAM" id="MobiDB-lite"/>
    </source>
</evidence>
<sequence length="105" mass="10757">MLSTDSGGTSAPAPTLLPSDRPPDIPSDLAIAESKLLSLSVAPNTSSIDMAIDSSALTMQERPVQVPVAGPQTGLGTGQPLSYAKAVMGAPAKASTLNQVQRWTR</sequence>
<name>A0AAV2G9J0_9ROSI</name>
<proteinExistence type="predicted"/>
<feature type="region of interest" description="Disordered" evidence="1">
    <location>
        <begin position="1"/>
        <end position="27"/>
    </location>
</feature>
<gene>
    <name evidence="2" type="ORF">LTRI10_LOCUS46542</name>
</gene>
<evidence type="ECO:0000313" key="3">
    <source>
        <dbReference type="Proteomes" id="UP001497516"/>
    </source>
</evidence>
<protein>
    <submittedName>
        <fullName evidence="2">Uncharacterized protein</fullName>
    </submittedName>
</protein>
<dbReference type="EMBL" id="OZ034821">
    <property type="protein sequence ID" value="CAL1406842.1"/>
    <property type="molecule type" value="Genomic_DNA"/>
</dbReference>
<dbReference type="AlphaFoldDB" id="A0AAV2G9J0"/>
<dbReference type="Proteomes" id="UP001497516">
    <property type="component" value="Chromosome 8"/>
</dbReference>
<reference evidence="2 3" key="1">
    <citation type="submission" date="2024-04" db="EMBL/GenBank/DDBJ databases">
        <authorList>
            <person name="Fracassetti M."/>
        </authorList>
    </citation>
    <scope>NUCLEOTIDE SEQUENCE [LARGE SCALE GENOMIC DNA]</scope>
</reference>
<organism evidence="2 3">
    <name type="scientific">Linum trigynum</name>
    <dbReference type="NCBI Taxonomy" id="586398"/>
    <lineage>
        <taxon>Eukaryota</taxon>
        <taxon>Viridiplantae</taxon>
        <taxon>Streptophyta</taxon>
        <taxon>Embryophyta</taxon>
        <taxon>Tracheophyta</taxon>
        <taxon>Spermatophyta</taxon>
        <taxon>Magnoliopsida</taxon>
        <taxon>eudicotyledons</taxon>
        <taxon>Gunneridae</taxon>
        <taxon>Pentapetalae</taxon>
        <taxon>rosids</taxon>
        <taxon>fabids</taxon>
        <taxon>Malpighiales</taxon>
        <taxon>Linaceae</taxon>
        <taxon>Linum</taxon>
    </lineage>
</organism>